<dbReference type="EMBL" id="AZBU02000002">
    <property type="protein sequence ID" value="TKR96675.1"/>
    <property type="molecule type" value="Genomic_DNA"/>
</dbReference>
<name>A0A4V6A765_STECR</name>
<dbReference type="Proteomes" id="UP000298663">
    <property type="component" value="Unassembled WGS sequence"/>
</dbReference>
<dbReference type="GO" id="GO:0003735">
    <property type="term" value="F:structural constituent of ribosome"/>
    <property type="evidence" value="ECO:0007669"/>
    <property type="project" value="InterPro"/>
</dbReference>
<dbReference type="GO" id="GO:0006412">
    <property type="term" value="P:translation"/>
    <property type="evidence" value="ECO:0007669"/>
    <property type="project" value="InterPro"/>
</dbReference>
<evidence type="ECO:0000313" key="4">
    <source>
        <dbReference type="Proteomes" id="UP000298663"/>
    </source>
</evidence>
<organism evidence="3 4">
    <name type="scientific">Steinernema carpocapsae</name>
    <name type="common">Entomopathogenic nematode</name>
    <dbReference type="NCBI Taxonomy" id="34508"/>
    <lineage>
        <taxon>Eukaryota</taxon>
        <taxon>Metazoa</taxon>
        <taxon>Ecdysozoa</taxon>
        <taxon>Nematoda</taxon>
        <taxon>Chromadorea</taxon>
        <taxon>Rhabditida</taxon>
        <taxon>Tylenchina</taxon>
        <taxon>Panagrolaimomorpha</taxon>
        <taxon>Strongyloidoidea</taxon>
        <taxon>Steinernematidae</taxon>
        <taxon>Steinernema</taxon>
    </lineage>
</organism>
<dbReference type="AlphaFoldDB" id="A0A4V6A765"/>
<dbReference type="InterPro" id="IPR005707">
    <property type="entry name" value="Ribosomal_uS2_euk/arc"/>
</dbReference>
<reference evidence="3 4" key="2">
    <citation type="journal article" date="2019" name="G3 (Bethesda)">
        <title>Hybrid Assembly of the Genome of the Entomopathogenic Nematode Steinernema carpocapsae Identifies the X-Chromosome.</title>
        <authorList>
            <person name="Serra L."/>
            <person name="Macchietto M."/>
            <person name="Macias-Munoz A."/>
            <person name="McGill C.J."/>
            <person name="Rodriguez I.M."/>
            <person name="Rodriguez B."/>
            <person name="Murad R."/>
            <person name="Mortazavi A."/>
        </authorList>
    </citation>
    <scope>NUCLEOTIDE SEQUENCE [LARGE SCALE GENOMIC DNA]</scope>
    <source>
        <strain evidence="3 4">ALL</strain>
    </source>
</reference>
<dbReference type="OrthoDB" id="414863at2759"/>
<comment type="caution">
    <text evidence="3">The sequence shown here is derived from an EMBL/GenBank/DDBJ whole genome shotgun (WGS) entry which is preliminary data.</text>
</comment>
<dbReference type="STRING" id="34508.A0A4V6A765"/>
<dbReference type="Gene3D" id="3.40.50.10490">
    <property type="entry name" value="Glucose-6-phosphate isomerase like protein, domain 1"/>
    <property type="match status" value="1"/>
</dbReference>
<keyword evidence="2" id="KW-0687">Ribonucleoprotein</keyword>
<keyword evidence="1" id="KW-0689">Ribosomal protein</keyword>
<evidence type="ECO:0008006" key="5">
    <source>
        <dbReference type="Google" id="ProtNLM"/>
    </source>
</evidence>
<protein>
    <recommendedName>
        <fullName evidence="5">40S ribosomal protein SA C-terminal domain-containing protein</fullName>
    </recommendedName>
</protein>
<gene>
    <name evidence="3" type="ORF">L596_010659</name>
</gene>
<sequence length="125" mass="14329">MKLVDIAIPCNNKGQQSIGLMWWFLAREVLTLRGRISRESGFILDENVVMPDLYFFRDPEEEQKEAQEALVDEVVKLEESMHDLEPIKIEFNVPEPGDWAAVAPYEGIRDPAEGVNDWKAPVDGW</sequence>
<proteinExistence type="predicted"/>
<evidence type="ECO:0000256" key="1">
    <source>
        <dbReference type="ARBA" id="ARBA00022980"/>
    </source>
</evidence>
<dbReference type="InterPro" id="IPR023591">
    <property type="entry name" value="Ribosomal_uS2_flav_dom_sf"/>
</dbReference>
<dbReference type="GO" id="GO:0015935">
    <property type="term" value="C:small ribosomal subunit"/>
    <property type="evidence" value="ECO:0007669"/>
    <property type="project" value="InterPro"/>
</dbReference>
<dbReference type="PANTHER" id="PTHR11489">
    <property type="entry name" value="40S RIBOSOMAL PROTEIN SA"/>
    <property type="match status" value="1"/>
</dbReference>
<reference evidence="3 4" key="1">
    <citation type="journal article" date="2015" name="Genome Biol.">
        <title>Comparative genomics of Steinernema reveals deeply conserved gene regulatory networks.</title>
        <authorList>
            <person name="Dillman A.R."/>
            <person name="Macchietto M."/>
            <person name="Porter C.F."/>
            <person name="Rogers A."/>
            <person name="Williams B."/>
            <person name="Antoshechkin I."/>
            <person name="Lee M.M."/>
            <person name="Goodwin Z."/>
            <person name="Lu X."/>
            <person name="Lewis E.E."/>
            <person name="Goodrich-Blair H."/>
            <person name="Stock S.P."/>
            <person name="Adams B.J."/>
            <person name="Sternberg P.W."/>
            <person name="Mortazavi A."/>
        </authorList>
    </citation>
    <scope>NUCLEOTIDE SEQUENCE [LARGE SCALE GENOMIC DNA]</scope>
    <source>
        <strain evidence="3 4">ALL</strain>
    </source>
</reference>
<keyword evidence="4" id="KW-1185">Reference proteome</keyword>
<dbReference type="SUPFAM" id="SSF52313">
    <property type="entry name" value="Ribosomal protein S2"/>
    <property type="match status" value="1"/>
</dbReference>
<accession>A0A4V6A765</accession>
<evidence type="ECO:0000313" key="3">
    <source>
        <dbReference type="EMBL" id="TKR96675.1"/>
    </source>
</evidence>
<evidence type="ECO:0000256" key="2">
    <source>
        <dbReference type="ARBA" id="ARBA00023274"/>
    </source>
</evidence>